<reference evidence="2" key="1">
    <citation type="submission" date="2017-08" db="EMBL/GenBank/DDBJ databases">
        <title>Mesorhizobium wenxinae sp. nov., a novel rhizobial species isolated from root nodules of chickpea (Cicer arietinum L.).</title>
        <authorList>
            <person name="Zhang J."/>
        </authorList>
    </citation>
    <scope>NUCLEOTIDE SEQUENCE [LARGE SCALE GENOMIC DNA]</scope>
    <source>
        <strain evidence="2">USDA 3392</strain>
    </source>
</reference>
<comment type="caution">
    <text evidence="1">The sequence shown here is derived from an EMBL/GenBank/DDBJ whole genome shotgun (WGS) entry which is preliminary data.</text>
</comment>
<dbReference type="EMBL" id="NPKI01000007">
    <property type="protein sequence ID" value="PAQ03742.1"/>
    <property type="molecule type" value="Genomic_DNA"/>
</dbReference>
<protein>
    <submittedName>
        <fullName evidence="1">Uncharacterized protein</fullName>
    </submittedName>
</protein>
<evidence type="ECO:0000313" key="2">
    <source>
        <dbReference type="Proteomes" id="UP000216215"/>
    </source>
</evidence>
<organism evidence="1 2">
    <name type="scientific">Mesorhizobium mediterraneum</name>
    <dbReference type="NCBI Taxonomy" id="43617"/>
    <lineage>
        <taxon>Bacteria</taxon>
        <taxon>Pseudomonadati</taxon>
        <taxon>Pseudomonadota</taxon>
        <taxon>Alphaproteobacteria</taxon>
        <taxon>Hyphomicrobiales</taxon>
        <taxon>Phyllobacteriaceae</taxon>
        <taxon>Mesorhizobium</taxon>
    </lineage>
</organism>
<name>A0AB36RHG0_9HYPH</name>
<proteinExistence type="predicted"/>
<dbReference type="RefSeq" id="WP_095483055.1">
    <property type="nucleotide sequence ID" value="NZ_CP088154.1"/>
</dbReference>
<sequence length="82" mass="9053">MTDRELQHIITKARDAKHGGFGVLSTGEKLAAALVLNRPDWLGEMNYTLAEAIERVGPQWLALIPEAARVLEYEDEHVAGKA</sequence>
<dbReference type="AlphaFoldDB" id="A0AB36RHG0"/>
<accession>A0AB36RHG0</accession>
<gene>
    <name evidence="1" type="ORF">CIT25_02785</name>
</gene>
<evidence type="ECO:0000313" key="1">
    <source>
        <dbReference type="EMBL" id="PAQ03742.1"/>
    </source>
</evidence>
<dbReference type="Proteomes" id="UP000216215">
    <property type="component" value="Unassembled WGS sequence"/>
</dbReference>
<keyword evidence="2" id="KW-1185">Reference proteome</keyword>